<proteinExistence type="predicted"/>
<feature type="chain" id="PRO_5007387778" description="Secreted protein" evidence="1">
    <location>
        <begin position="24"/>
        <end position="398"/>
    </location>
</feature>
<dbReference type="AlphaFoldDB" id="A0A0A6PI90"/>
<gene>
    <name evidence="2" type="ORF">PN36_24495</name>
</gene>
<reference evidence="2 3" key="1">
    <citation type="journal article" date="2016" name="Front. Microbiol.">
        <title>Single-Cell (Meta-)Genomics of a Dimorphic Candidatus Thiomargarita nelsonii Reveals Genomic Plasticity.</title>
        <authorList>
            <person name="Flood B.E."/>
            <person name="Fliss P."/>
            <person name="Jones D.S."/>
            <person name="Dick G.J."/>
            <person name="Jain S."/>
            <person name="Kaster A.K."/>
            <person name="Winkel M."/>
            <person name="Mussmann M."/>
            <person name="Bailey J."/>
        </authorList>
    </citation>
    <scope>NUCLEOTIDE SEQUENCE [LARGE SCALE GENOMIC DNA]</scope>
    <source>
        <strain evidence="2">Hydrate Ridge</strain>
    </source>
</reference>
<evidence type="ECO:0008006" key="4">
    <source>
        <dbReference type="Google" id="ProtNLM"/>
    </source>
</evidence>
<keyword evidence="1" id="KW-0732">Signal</keyword>
<dbReference type="Proteomes" id="UP000030428">
    <property type="component" value="Unassembled WGS sequence"/>
</dbReference>
<evidence type="ECO:0000313" key="2">
    <source>
        <dbReference type="EMBL" id="KHD05520.1"/>
    </source>
</evidence>
<evidence type="ECO:0000313" key="3">
    <source>
        <dbReference type="Proteomes" id="UP000030428"/>
    </source>
</evidence>
<feature type="signal peptide" evidence="1">
    <location>
        <begin position="1"/>
        <end position="23"/>
    </location>
</feature>
<protein>
    <recommendedName>
        <fullName evidence="4">Secreted protein</fullName>
    </recommendedName>
</protein>
<name>A0A0A6PI90_9GAMM</name>
<evidence type="ECO:0000256" key="1">
    <source>
        <dbReference type="SAM" id="SignalP"/>
    </source>
</evidence>
<organism evidence="2 3">
    <name type="scientific">Candidatus Thiomargarita nelsonii</name>
    <dbReference type="NCBI Taxonomy" id="1003181"/>
    <lineage>
        <taxon>Bacteria</taxon>
        <taxon>Pseudomonadati</taxon>
        <taxon>Pseudomonadota</taxon>
        <taxon>Gammaproteobacteria</taxon>
        <taxon>Thiotrichales</taxon>
        <taxon>Thiotrichaceae</taxon>
        <taxon>Thiomargarita</taxon>
    </lineage>
</organism>
<dbReference type="EMBL" id="JSZA02000128">
    <property type="protein sequence ID" value="KHD05520.1"/>
    <property type="molecule type" value="Genomic_DNA"/>
</dbReference>
<comment type="caution">
    <text evidence="2">The sequence shown here is derived from an EMBL/GenBank/DDBJ whole genome shotgun (WGS) entry which is preliminary data.</text>
</comment>
<accession>A0A0A6PI90</accession>
<sequence length="398" mass="45749">MKTLLKKLLVIGFTILIISSAHAQNPLQGTWQNTFDGTMLNLQPNFRYVLKYSNGTQMQGQYGLQNGYLLIQNPNTGQVMNYWLQYYDNQSMILVDAMGNTFNYSQAVPPQTQDIQGTVLAKQNGHLLKTGHVEVYQKFTRFIISQALSYSEKAAIQADTLKEFKTNPIALLKDVAETDQAMQQAYQLNNPIQIGLVRQALIAELHKATRQMFEAQKPALIKIINRHAPVLAFDESTNLAFTLKDFEGLLNYTRFMNELLNQPFTITEVQKQQFKREIIGKFASLPLEQKQMLCVTNLLYQVIDYNWKRLSHEQQQAYKQQMIAQNVAPQQMPATPQVSEPPIDTNDPAALYAYQLKMQQEREYWTMMSNISMQSHVTSMNIIENMGGTDNYWEIVDY</sequence>
<keyword evidence="3" id="KW-1185">Reference proteome</keyword>